<dbReference type="eggNOG" id="COG1819">
    <property type="taxonomic scope" value="Bacteria"/>
</dbReference>
<dbReference type="AlphaFoldDB" id="W5WFG4"/>
<dbReference type="Gene3D" id="3.40.50.2000">
    <property type="entry name" value="Glycogen Phosphorylase B"/>
    <property type="match status" value="2"/>
</dbReference>
<gene>
    <name evidence="4" type="primary">acuGT3</name>
    <name evidence="4" type="ORF">KALB_6579</name>
</gene>
<dbReference type="Proteomes" id="UP000019225">
    <property type="component" value="Chromosome"/>
</dbReference>
<keyword evidence="2 4" id="KW-0808">Transferase</keyword>
<dbReference type="GO" id="GO:0016758">
    <property type="term" value="F:hexosyltransferase activity"/>
    <property type="evidence" value="ECO:0007669"/>
    <property type="project" value="InterPro"/>
</dbReference>
<dbReference type="EMBL" id="CP007155">
    <property type="protein sequence ID" value="AHH99938.1"/>
    <property type="molecule type" value="Genomic_DNA"/>
</dbReference>
<proteinExistence type="inferred from homology"/>
<dbReference type="KEGG" id="kal:KALB_6579"/>
<dbReference type="CDD" id="cd03784">
    <property type="entry name" value="GT1_Gtf-like"/>
    <property type="match status" value="1"/>
</dbReference>
<feature type="domain" description="Erythromycin biosynthesis protein CIII-like C-terminal" evidence="3">
    <location>
        <begin position="259"/>
        <end position="397"/>
    </location>
</feature>
<dbReference type="FunFam" id="3.40.50.2000:FF:000072">
    <property type="entry name" value="Glycosyl transferase"/>
    <property type="match status" value="1"/>
</dbReference>
<dbReference type="InterPro" id="IPR002213">
    <property type="entry name" value="UDP_glucos_trans"/>
</dbReference>
<dbReference type="PANTHER" id="PTHR48050">
    <property type="entry name" value="STEROL 3-BETA-GLUCOSYLTRANSFERASE"/>
    <property type="match status" value="1"/>
</dbReference>
<dbReference type="NCBIfam" id="TIGR01426">
    <property type="entry name" value="MGT"/>
    <property type="match status" value="1"/>
</dbReference>
<dbReference type="Pfam" id="PF06722">
    <property type="entry name" value="EryCIII-like_C"/>
    <property type="match status" value="1"/>
</dbReference>
<keyword evidence="5" id="KW-1185">Reference proteome</keyword>
<comment type="similarity">
    <text evidence="1">Belongs to the UDP-glycosyltransferase family.</text>
</comment>
<dbReference type="InterPro" id="IPR010610">
    <property type="entry name" value="EryCIII-like_C"/>
</dbReference>
<dbReference type="RefSeq" id="WP_025359818.1">
    <property type="nucleotide sequence ID" value="NZ_CP007155.1"/>
</dbReference>
<dbReference type="GO" id="GO:0017000">
    <property type="term" value="P:antibiotic biosynthetic process"/>
    <property type="evidence" value="ECO:0007669"/>
    <property type="project" value="UniProtKB-ARBA"/>
</dbReference>
<name>W5WFG4_9PSEU</name>
<organism evidence="4 5">
    <name type="scientific">Kutzneria albida DSM 43870</name>
    <dbReference type="NCBI Taxonomy" id="1449976"/>
    <lineage>
        <taxon>Bacteria</taxon>
        <taxon>Bacillati</taxon>
        <taxon>Actinomycetota</taxon>
        <taxon>Actinomycetes</taxon>
        <taxon>Pseudonocardiales</taxon>
        <taxon>Pseudonocardiaceae</taxon>
        <taxon>Kutzneria</taxon>
    </lineage>
</organism>
<reference evidence="4 5" key="1">
    <citation type="journal article" date="2014" name="BMC Genomics">
        <title>Complete genome sequence of producer of the glycopeptide antibiotic Aculeximycin Kutzneria albida DSM 43870T, a representative of minor genus of Pseudonocardiaceae.</title>
        <authorList>
            <person name="Rebets Y."/>
            <person name="Tokovenko B."/>
            <person name="Lushchyk I."/>
            <person name="Ruckert C."/>
            <person name="Zaburannyi N."/>
            <person name="Bechthold A."/>
            <person name="Kalinowski J."/>
            <person name="Luzhetskyy A."/>
        </authorList>
    </citation>
    <scope>NUCLEOTIDE SEQUENCE [LARGE SCALE GENOMIC DNA]</scope>
    <source>
        <strain evidence="4">DSM 43870</strain>
    </source>
</reference>
<dbReference type="OrthoDB" id="6620093at2"/>
<dbReference type="SUPFAM" id="SSF53756">
    <property type="entry name" value="UDP-Glycosyltransferase/glycogen phosphorylase"/>
    <property type="match status" value="1"/>
</dbReference>
<evidence type="ECO:0000256" key="2">
    <source>
        <dbReference type="ARBA" id="ARBA00022679"/>
    </source>
</evidence>
<evidence type="ECO:0000313" key="5">
    <source>
        <dbReference type="Proteomes" id="UP000019225"/>
    </source>
</evidence>
<dbReference type="InterPro" id="IPR006326">
    <property type="entry name" value="UDPGT_MGT-like"/>
</dbReference>
<protein>
    <submittedName>
        <fullName evidence="4">Antibiotic resistance macrolide glycosyltransferase</fullName>
    </submittedName>
</protein>
<dbReference type="InterPro" id="IPR050426">
    <property type="entry name" value="Glycosyltransferase_28"/>
</dbReference>
<evidence type="ECO:0000313" key="4">
    <source>
        <dbReference type="EMBL" id="AHH99938.1"/>
    </source>
</evidence>
<dbReference type="GO" id="GO:0008194">
    <property type="term" value="F:UDP-glycosyltransferase activity"/>
    <property type="evidence" value="ECO:0007669"/>
    <property type="project" value="InterPro"/>
</dbReference>
<dbReference type="STRING" id="1449976.KALB_6579"/>
<evidence type="ECO:0000259" key="3">
    <source>
        <dbReference type="Pfam" id="PF06722"/>
    </source>
</evidence>
<dbReference type="HOGENOM" id="CLU_000537_7_1_11"/>
<sequence length="416" mass="44321">MNHNDRKHFAFFCLPLYGHVKPTLGLVEELVSRGHRVSYFVADRLAATVAETGARVLSHESVFHQYSLPLGLLDAIVAFAEEGYAPLPAAMELFEQDPPDVVAYDVLTSETALAVARRYEVPSVRLYAGFGGNEHVGLGQLGPPTAEPDVTLDPADPRLVSLGEQVDGLIAAAGAEQFVREQPTAEEAKGDLNIVFVPREFQLAAETFDDSYVFAGPCFRAAEFTGGWRPPGDGRPIVLVTMGTTSNQVPEFFRSCVTAFGELPWHVVMTIGRDGDRAALGPLPPNVEVHEWLDQHAVLEHASLFVCQGGAGSTMQGLYWGVPMVIVASGDDTVITAHQVAELGLGRSLSVDTVTADSLCAAAKAVMADETARANARAMSAHVRESGGAAHTADRLEALISGGADQTPGKRLAVPQ</sequence>
<dbReference type="PANTHER" id="PTHR48050:SF13">
    <property type="entry name" value="STEROL 3-BETA-GLUCOSYLTRANSFERASE UGT80A2"/>
    <property type="match status" value="1"/>
</dbReference>
<accession>W5WFG4</accession>
<evidence type="ECO:0000256" key="1">
    <source>
        <dbReference type="ARBA" id="ARBA00009995"/>
    </source>
</evidence>